<proteinExistence type="predicted"/>
<accession>B8HQJ1</accession>
<reference evidence="1" key="1">
    <citation type="submission" date="2009-01" db="EMBL/GenBank/DDBJ databases">
        <title>Complete sequence of chromosome Cyanothece sp. PCC 7425.</title>
        <authorList>
            <consortium name="US DOE Joint Genome Institute"/>
            <person name="Lucas S."/>
            <person name="Copeland A."/>
            <person name="Lapidus A."/>
            <person name="Glavina del Rio T."/>
            <person name="Dalin E."/>
            <person name="Tice H."/>
            <person name="Bruce D."/>
            <person name="Goodwin L."/>
            <person name="Pitluck S."/>
            <person name="Sims D."/>
            <person name="Meineke L."/>
            <person name="Brettin T."/>
            <person name="Detter J.C."/>
            <person name="Han C."/>
            <person name="Larimer F."/>
            <person name="Land M."/>
            <person name="Hauser L."/>
            <person name="Kyrpides N."/>
            <person name="Ovchinnikova G."/>
            <person name="Liberton M."/>
            <person name="Stoeckel J."/>
            <person name="Banerjee A."/>
            <person name="Singh A."/>
            <person name="Page L."/>
            <person name="Sato H."/>
            <person name="Zhao L."/>
            <person name="Sherman L."/>
            <person name="Pakrasi H."/>
            <person name="Richardson P."/>
        </authorList>
    </citation>
    <scope>NUCLEOTIDE SEQUENCE</scope>
    <source>
        <strain evidence="1">PCC 7425</strain>
    </source>
</reference>
<protein>
    <submittedName>
        <fullName evidence="1">Uncharacterized protein</fullName>
    </submittedName>
</protein>
<dbReference type="EMBL" id="CP001344">
    <property type="protein sequence ID" value="ACL43981.1"/>
    <property type="molecule type" value="Genomic_DNA"/>
</dbReference>
<dbReference type="HOGENOM" id="CLU_3327064_0_0_3"/>
<dbReference type="STRING" id="395961.Cyan7425_1611"/>
<gene>
    <name evidence="1" type="ordered locus">Cyan7425_1611</name>
</gene>
<sequence length="38" mass="4474">MKFSIRKTRQIPAPRKYPSYGMMNYRNDGMAQIILIIA</sequence>
<dbReference type="KEGG" id="cyn:Cyan7425_1611"/>
<dbReference type="AlphaFoldDB" id="B8HQJ1"/>
<evidence type="ECO:0000313" key="1">
    <source>
        <dbReference type="EMBL" id="ACL43981.1"/>
    </source>
</evidence>
<organism evidence="1">
    <name type="scientific">Cyanothece sp. (strain PCC 7425 / ATCC 29141)</name>
    <dbReference type="NCBI Taxonomy" id="395961"/>
    <lineage>
        <taxon>Bacteria</taxon>
        <taxon>Bacillati</taxon>
        <taxon>Cyanobacteriota</taxon>
        <taxon>Cyanophyceae</taxon>
        <taxon>Gomontiellales</taxon>
        <taxon>Cyanothecaceae</taxon>
        <taxon>Cyanothece</taxon>
    </lineage>
</organism>
<name>B8HQJ1_CYAP4</name>